<proteinExistence type="predicted"/>
<keyword evidence="1" id="KW-0812">Transmembrane</keyword>
<dbReference type="SUPFAM" id="SSF53187">
    <property type="entry name" value="Zn-dependent exopeptidases"/>
    <property type="match status" value="1"/>
</dbReference>
<gene>
    <name evidence="2" type="ORF">GJU40_03955</name>
</gene>
<protein>
    <submittedName>
        <fullName evidence="2">Stage II sporulation protein P</fullName>
    </submittedName>
</protein>
<accession>A0A7X2IWX3</accession>
<dbReference type="OrthoDB" id="1633470at2"/>
<dbReference type="AlphaFoldDB" id="A0A7X2IWX3"/>
<comment type="caution">
    <text evidence="2">The sequence shown here is derived from an EMBL/GenBank/DDBJ whole genome shotgun (WGS) entry which is preliminary data.</text>
</comment>
<keyword evidence="1" id="KW-1133">Transmembrane helix</keyword>
<evidence type="ECO:0000313" key="2">
    <source>
        <dbReference type="EMBL" id="MRX71326.1"/>
    </source>
</evidence>
<dbReference type="EMBL" id="WKKI01000004">
    <property type="protein sequence ID" value="MRX71326.1"/>
    <property type="molecule type" value="Genomic_DNA"/>
</dbReference>
<organism evidence="2 3">
    <name type="scientific">Metabacillus lacus</name>
    <dbReference type="NCBI Taxonomy" id="1983721"/>
    <lineage>
        <taxon>Bacteria</taxon>
        <taxon>Bacillati</taxon>
        <taxon>Bacillota</taxon>
        <taxon>Bacilli</taxon>
        <taxon>Bacillales</taxon>
        <taxon>Bacillaceae</taxon>
        <taxon>Metabacillus</taxon>
    </lineage>
</organism>
<dbReference type="Pfam" id="PF07454">
    <property type="entry name" value="SpoIIP"/>
    <property type="match status" value="1"/>
</dbReference>
<name>A0A7X2IWX3_9BACI</name>
<keyword evidence="3" id="KW-1185">Reference proteome</keyword>
<dbReference type="NCBIfam" id="TIGR02867">
    <property type="entry name" value="spore_II_P"/>
    <property type="match status" value="1"/>
</dbReference>
<sequence length="391" mass="42723">MVVSVNGTSLFKVCMLLFVGLVMTFLLSGILTSLKPEYRISSDSFHTLSDHLAGEVYVHILGMENRYFTGAAKGEIAPPSISGLLFKVATSINPDDPRSLLGRELPGFSIFDSEILVAGEGTNYTNVPMESAPPTEVLANEREASIESLEAIDKIAQGSKSDPSVLTTGDRKVVYIYHTHTTESYLPLLKDASKPSQAFHSKVNVTLVGDMLGKELESRGVGASVDKTNVQDQLKKAGWKYSKSYTASRQVVETAMAANKDMQYLIDIHRDVLRKKNTTISLQNKNYAKIAFVVGGDNPHSEKNEILAKELHNLFEKKFPGLSRGVIKKKGAGTNGIFNQDLSASAMLLEVGGVDNNLEELKNTSAAIAEVISQYYWDAEKVNAEPEAEKK</sequence>
<dbReference type="InterPro" id="IPR010897">
    <property type="entry name" value="Spore_II_P"/>
</dbReference>
<evidence type="ECO:0000313" key="3">
    <source>
        <dbReference type="Proteomes" id="UP000448867"/>
    </source>
</evidence>
<evidence type="ECO:0000256" key="1">
    <source>
        <dbReference type="SAM" id="Phobius"/>
    </source>
</evidence>
<keyword evidence="1" id="KW-0472">Membrane</keyword>
<feature type="transmembrane region" description="Helical" evidence="1">
    <location>
        <begin position="15"/>
        <end position="34"/>
    </location>
</feature>
<reference evidence="2 3" key="1">
    <citation type="submission" date="2019-11" db="EMBL/GenBank/DDBJ databases">
        <title>Bacillus lacus genome.</title>
        <authorList>
            <person name="Allen C.J."/>
            <person name="Newman J.D."/>
        </authorList>
    </citation>
    <scope>NUCLEOTIDE SEQUENCE [LARGE SCALE GENOMIC DNA]</scope>
    <source>
        <strain evidence="2 3">KCTC 33946</strain>
    </source>
</reference>
<dbReference type="Proteomes" id="UP000448867">
    <property type="component" value="Unassembled WGS sequence"/>
</dbReference>